<evidence type="ECO:0008006" key="4">
    <source>
        <dbReference type="Google" id="ProtNLM"/>
    </source>
</evidence>
<dbReference type="AlphaFoldDB" id="D3AY74"/>
<dbReference type="EMBL" id="ADBJ01000004">
    <property type="protein sequence ID" value="EFA85901.1"/>
    <property type="molecule type" value="Genomic_DNA"/>
</dbReference>
<feature type="compositionally biased region" description="Low complexity" evidence="1">
    <location>
        <begin position="522"/>
        <end position="535"/>
    </location>
</feature>
<dbReference type="PANTHER" id="PTHR32142:SF52">
    <property type="entry name" value="BTB DOMAIN-CONTAINING PROTEIN"/>
    <property type="match status" value="1"/>
</dbReference>
<protein>
    <recommendedName>
        <fullName evidence="4">Ankyrin repeat-containing protein</fullName>
    </recommendedName>
</protein>
<dbReference type="GeneID" id="31356663"/>
<dbReference type="SUPFAM" id="SSF48403">
    <property type="entry name" value="Ankyrin repeat"/>
    <property type="match status" value="1"/>
</dbReference>
<sequence>MKSPIISVLCNKYLLRHISTLLRELRDNDCPLNDYKYYYLHRYDQFTDSRIINNGWYHLLSDRIKSGHSLRFDTDDADLLCQQVRDIDIFTVVYNHKIIYFTNPECLLTAIGSGNIAATRILLKQRYPVEISNLYDHEYLIEKAVSSYQYEMVEFLIDELYAREPDDRHPSLQQLFDAKAKETSIGKPVADHQNSEMELIFKATRNQPLSRLEFILKQFQVMSTDSKTIMLIRTINKDQTPTIYDTDIENIIIRSTGHSYIIPFLIDHVFVASEKRTAFYEKLGGITDATDSIIVAYHFRLPDEQSTKSFKEMTDHHWFRSAKRAAWKGDVEKLKNLMTVSHTKRVKASYTDELIKLSIINEKLNVLEYLVVQYGAKTNTENFELVGSVGSFSSMQLLLGEPLLLGQFNDFNIRLVHKMASLNGQTQFIKSLYNEYPSYSKVYWDDTIFSGNLELPNLIIMVEFIKMAIQHGQIELYIFFLARIQQQFILNLIPPNVEPKSLDDKAYPLYLYRQQFEDSFVSESSDSDDNNNNNDTNISLKRKMSNTDYNENKEETNKFVRLDDKS</sequence>
<dbReference type="Proteomes" id="UP000001396">
    <property type="component" value="Unassembled WGS sequence"/>
</dbReference>
<feature type="region of interest" description="Disordered" evidence="1">
    <location>
        <begin position="522"/>
        <end position="566"/>
    </location>
</feature>
<comment type="caution">
    <text evidence="2">The sequence shown here is derived from an EMBL/GenBank/DDBJ whole genome shotgun (WGS) entry which is preliminary data.</text>
</comment>
<evidence type="ECO:0000313" key="2">
    <source>
        <dbReference type="EMBL" id="EFA85901.1"/>
    </source>
</evidence>
<name>D3AY74_HETP5</name>
<dbReference type="PANTHER" id="PTHR32142">
    <property type="entry name" value="B BOX-TYPE DOMAIN-CONTAINING PROTEIN-RELATED"/>
    <property type="match status" value="1"/>
</dbReference>
<accession>D3AY74</accession>
<keyword evidence="3" id="KW-1185">Reference proteome</keyword>
<dbReference type="InParanoid" id="D3AY74"/>
<dbReference type="RefSeq" id="XP_020438007.1">
    <property type="nucleotide sequence ID" value="XM_020572149.1"/>
</dbReference>
<organism evidence="2 3">
    <name type="scientific">Heterostelium pallidum (strain ATCC 26659 / Pp 5 / PN500)</name>
    <name type="common">Cellular slime mold</name>
    <name type="synonym">Polysphondylium pallidum</name>
    <dbReference type="NCBI Taxonomy" id="670386"/>
    <lineage>
        <taxon>Eukaryota</taxon>
        <taxon>Amoebozoa</taxon>
        <taxon>Evosea</taxon>
        <taxon>Eumycetozoa</taxon>
        <taxon>Dictyostelia</taxon>
        <taxon>Acytosteliales</taxon>
        <taxon>Acytosteliaceae</taxon>
        <taxon>Heterostelium</taxon>
    </lineage>
</organism>
<evidence type="ECO:0000313" key="3">
    <source>
        <dbReference type="Proteomes" id="UP000001396"/>
    </source>
</evidence>
<gene>
    <name evidence="2" type="ORF">PPL_01133</name>
</gene>
<feature type="compositionally biased region" description="Basic and acidic residues" evidence="1">
    <location>
        <begin position="550"/>
        <end position="566"/>
    </location>
</feature>
<evidence type="ECO:0000256" key="1">
    <source>
        <dbReference type="SAM" id="MobiDB-lite"/>
    </source>
</evidence>
<dbReference type="InterPro" id="IPR036770">
    <property type="entry name" value="Ankyrin_rpt-contain_sf"/>
</dbReference>
<reference evidence="2 3" key="1">
    <citation type="journal article" date="2011" name="Genome Res.">
        <title>Phylogeny-wide analysis of social amoeba genomes highlights ancient origins for complex intercellular communication.</title>
        <authorList>
            <person name="Heidel A.J."/>
            <person name="Lawal H.M."/>
            <person name="Felder M."/>
            <person name="Schilde C."/>
            <person name="Helps N.R."/>
            <person name="Tunggal B."/>
            <person name="Rivero F."/>
            <person name="John U."/>
            <person name="Schleicher M."/>
            <person name="Eichinger L."/>
            <person name="Platzer M."/>
            <person name="Noegel A.A."/>
            <person name="Schaap P."/>
            <person name="Gloeckner G."/>
        </authorList>
    </citation>
    <scope>NUCLEOTIDE SEQUENCE [LARGE SCALE GENOMIC DNA]</scope>
    <source>
        <strain evidence="3">ATCC 26659 / Pp 5 / PN500</strain>
    </source>
</reference>
<proteinExistence type="predicted"/>